<dbReference type="OrthoDB" id="2157103at2759"/>
<feature type="compositionally biased region" description="Basic and acidic residues" evidence="1">
    <location>
        <begin position="69"/>
        <end position="80"/>
    </location>
</feature>
<dbReference type="Proteomes" id="UP000215289">
    <property type="component" value="Unassembled WGS sequence"/>
</dbReference>
<comment type="caution">
    <text evidence="2">The sequence shown here is derived from an EMBL/GenBank/DDBJ whole genome shotgun (WGS) entry which is preliminary data.</text>
</comment>
<sequence>MNVQQISCMAGRLPVRTSRLRSGRRLLSYTARKSSGSNTKTGSCMMYLERLSPFVANSVKVQPTPVDLSKARNDSQESKRKVAKSVAQSDEELRERLEQMSGEGGASGIEYEDGKPTAMKRSVRNNMFRYI</sequence>
<dbReference type="EMBL" id="NIDN02000112">
    <property type="protein sequence ID" value="RLL96389.1"/>
    <property type="molecule type" value="Genomic_DNA"/>
</dbReference>
<accession>A0A397HF89</accession>
<evidence type="ECO:0000313" key="2">
    <source>
        <dbReference type="EMBL" id="RLL96389.1"/>
    </source>
</evidence>
<feature type="region of interest" description="Disordered" evidence="1">
    <location>
        <begin position="65"/>
        <end position="120"/>
    </location>
</feature>
<dbReference type="AlphaFoldDB" id="A0A397HF89"/>
<keyword evidence="3" id="KW-1185">Reference proteome</keyword>
<reference evidence="2 3" key="1">
    <citation type="submission" date="2018-08" db="EMBL/GenBank/DDBJ databases">
        <title>Draft genome sequences of two Aspergillus turcosus clinical strains isolated from bronchoalveolar lavage fluid: one azole-susceptible and the other azole-resistant.</title>
        <authorList>
            <person name="Parent-Michaud M."/>
            <person name="Dufresne P.J."/>
            <person name="Fournier E."/>
            <person name="Martineau C."/>
            <person name="Moreira S."/>
            <person name="Perkins V."/>
            <person name="De Repentigny L."/>
            <person name="Dufresne S.F."/>
        </authorList>
    </citation>
    <scope>NUCLEOTIDE SEQUENCE [LARGE SCALE GENOMIC DNA]</scope>
    <source>
        <strain evidence="2">HMR AF 1038</strain>
    </source>
</reference>
<proteinExistence type="predicted"/>
<name>A0A397HF89_9EURO</name>
<evidence type="ECO:0000256" key="1">
    <source>
        <dbReference type="SAM" id="MobiDB-lite"/>
    </source>
</evidence>
<gene>
    <name evidence="2" type="ORF">CFD26_104612</name>
</gene>
<protein>
    <submittedName>
        <fullName evidence="2">Uncharacterized protein</fullName>
    </submittedName>
</protein>
<organism evidence="2 3">
    <name type="scientific">Aspergillus turcosus</name>
    <dbReference type="NCBI Taxonomy" id="1245748"/>
    <lineage>
        <taxon>Eukaryota</taxon>
        <taxon>Fungi</taxon>
        <taxon>Dikarya</taxon>
        <taxon>Ascomycota</taxon>
        <taxon>Pezizomycotina</taxon>
        <taxon>Eurotiomycetes</taxon>
        <taxon>Eurotiomycetidae</taxon>
        <taxon>Eurotiales</taxon>
        <taxon>Aspergillaceae</taxon>
        <taxon>Aspergillus</taxon>
        <taxon>Aspergillus subgen. Fumigati</taxon>
    </lineage>
</organism>
<evidence type="ECO:0000313" key="3">
    <source>
        <dbReference type="Proteomes" id="UP000215289"/>
    </source>
</evidence>